<protein>
    <recommendedName>
        <fullName evidence="5">Pyridoxine/pyridoxamine 5'-phosphate oxidase</fullName>
        <ecNumber evidence="5">1.4.3.5</ecNumber>
    </recommendedName>
    <alternativeName>
        <fullName evidence="5">PNP/PMP oxidase</fullName>
        <shortName evidence="5">PNPOx</shortName>
    </alternativeName>
    <alternativeName>
        <fullName evidence="5">Pyridoxal 5'-phosphate synthase</fullName>
    </alternativeName>
</protein>
<comment type="cofactor">
    <cofactor evidence="5">
        <name>FMN</name>
        <dbReference type="ChEBI" id="CHEBI:58210"/>
    </cofactor>
    <text evidence="5">Binds 1 FMN per subunit.</text>
</comment>
<keyword evidence="4 5" id="KW-0560">Oxidoreductase</keyword>
<feature type="binding site" evidence="5">
    <location>
        <begin position="62"/>
        <end position="67"/>
    </location>
    <ligand>
        <name>FMN</name>
        <dbReference type="ChEBI" id="CHEBI:58210"/>
    </ligand>
</feature>
<evidence type="ECO:0000256" key="1">
    <source>
        <dbReference type="ARBA" id="ARBA00007301"/>
    </source>
</evidence>
<dbReference type="PANTHER" id="PTHR10851:SF0">
    <property type="entry name" value="PYRIDOXINE-5'-PHOSPHATE OXIDASE"/>
    <property type="match status" value="1"/>
</dbReference>
<feature type="binding site" evidence="5">
    <location>
        <position position="83"/>
    </location>
    <ligand>
        <name>FMN</name>
        <dbReference type="ChEBI" id="CHEBI:58210"/>
    </ligand>
</feature>
<feature type="domain" description="Pyridoxamine 5'-phosphate oxidase N-terminal" evidence="6">
    <location>
        <begin position="40"/>
        <end position="160"/>
    </location>
</feature>
<dbReference type="InterPro" id="IPR019740">
    <property type="entry name" value="Pyridox_Oxase_CS"/>
</dbReference>
<keyword evidence="5" id="KW-0664">Pyridoxine biosynthesis</keyword>
<comment type="catalytic activity">
    <reaction evidence="5">
        <text>pyridoxine 5'-phosphate + O2 = pyridoxal 5'-phosphate + H2O2</text>
        <dbReference type="Rhea" id="RHEA:15149"/>
        <dbReference type="ChEBI" id="CHEBI:15379"/>
        <dbReference type="ChEBI" id="CHEBI:16240"/>
        <dbReference type="ChEBI" id="CHEBI:58589"/>
        <dbReference type="ChEBI" id="CHEBI:597326"/>
        <dbReference type="EC" id="1.4.3.5"/>
    </reaction>
</comment>
<evidence type="ECO:0000259" key="7">
    <source>
        <dbReference type="Pfam" id="PF10590"/>
    </source>
</evidence>
<organism evidence="8 9">
    <name type="scientific">Roseivirga thermotolerans</name>
    <dbReference type="NCBI Taxonomy" id="1758176"/>
    <lineage>
        <taxon>Bacteria</taxon>
        <taxon>Pseudomonadati</taxon>
        <taxon>Bacteroidota</taxon>
        <taxon>Cytophagia</taxon>
        <taxon>Cytophagales</taxon>
        <taxon>Roseivirgaceae</taxon>
        <taxon>Roseivirga</taxon>
    </lineage>
</organism>
<dbReference type="PIRSF" id="PIRSF000190">
    <property type="entry name" value="Pyd_amn-ph_oxd"/>
    <property type="match status" value="1"/>
</dbReference>
<dbReference type="Pfam" id="PF10590">
    <property type="entry name" value="PNP_phzG_C"/>
    <property type="match status" value="1"/>
</dbReference>
<evidence type="ECO:0000256" key="4">
    <source>
        <dbReference type="ARBA" id="ARBA00023002"/>
    </source>
</evidence>
<comment type="pathway">
    <text evidence="5">Cofactor metabolism; pyridoxal 5'-phosphate salvage; pyridoxal 5'-phosphate from pyridoxamine 5'-phosphate: step 1/1.</text>
</comment>
<evidence type="ECO:0000313" key="9">
    <source>
        <dbReference type="Proteomes" id="UP000658258"/>
    </source>
</evidence>
<keyword evidence="2 5" id="KW-0285">Flavoprotein</keyword>
<comment type="pathway">
    <text evidence="5">Cofactor metabolism; pyridoxal 5'-phosphate salvage; pyridoxal 5'-phosphate from pyridoxine 5'-phosphate: step 1/1.</text>
</comment>
<dbReference type="InterPro" id="IPR019576">
    <property type="entry name" value="Pyridoxamine_oxidase_dimer_C"/>
</dbReference>
<dbReference type="EMBL" id="BNAG01000002">
    <property type="protein sequence ID" value="GHE64098.1"/>
    <property type="molecule type" value="Genomic_DNA"/>
</dbReference>
<evidence type="ECO:0000256" key="2">
    <source>
        <dbReference type="ARBA" id="ARBA00022630"/>
    </source>
</evidence>
<feature type="binding site" evidence="5">
    <location>
        <position position="106"/>
    </location>
    <ligand>
        <name>FMN</name>
        <dbReference type="ChEBI" id="CHEBI:58210"/>
    </ligand>
</feature>
<comment type="function">
    <text evidence="5">Catalyzes the oxidation of either pyridoxine 5'-phosphate (PNP) or pyridoxamine 5'-phosphate (PMP) into pyridoxal 5'-phosphate (PLP).</text>
</comment>
<dbReference type="Pfam" id="PF01243">
    <property type="entry name" value="PNPOx_N"/>
    <property type="match status" value="1"/>
</dbReference>
<feature type="binding site" evidence="5">
    <location>
        <position position="124"/>
    </location>
    <ligand>
        <name>substrate</name>
    </ligand>
</feature>
<feature type="binding site" evidence="5">
    <location>
        <position position="196"/>
    </location>
    <ligand>
        <name>FMN</name>
        <dbReference type="ChEBI" id="CHEBI:58210"/>
    </ligand>
</feature>
<reference evidence="9" key="1">
    <citation type="journal article" date="2019" name="Int. J. Syst. Evol. Microbiol.">
        <title>The Global Catalogue of Microorganisms (GCM) 10K type strain sequencing project: providing services to taxonomists for standard genome sequencing and annotation.</title>
        <authorList>
            <consortium name="The Broad Institute Genomics Platform"/>
            <consortium name="The Broad Institute Genome Sequencing Center for Infectious Disease"/>
            <person name="Wu L."/>
            <person name="Ma J."/>
        </authorList>
    </citation>
    <scope>NUCLEOTIDE SEQUENCE [LARGE SCALE GENOMIC DNA]</scope>
    <source>
        <strain evidence="9">CGMCC 1.15111</strain>
    </source>
</reference>
<evidence type="ECO:0000259" key="6">
    <source>
        <dbReference type="Pfam" id="PF01243"/>
    </source>
</evidence>
<dbReference type="InterPro" id="IPR012349">
    <property type="entry name" value="Split_barrel_FMN-bd"/>
</dbReference>
<dbReference type="NCBIfam" id="NF004231">
    <property type="entry name" value="PRK05679.1"/>
    <property type="match status" value="1"/>
</dbReference>
<dbReference type="RefSeq" id="WP_189630038.1">
    <property type="nucleotide sequence ID" value="NZ_BNAG01000002.1"/>
</dbReference>
<sequence length="214" mass="24882">MTKSIADLRQEYTKAALDVESANESPFVQFEKWFGEAQSGELLEPNAMVLSTVDEMNRPFQRTVLMKALDHSGLVFYTNYKSRKARHIEKNNQVSVLFPWYAMERQVFIQGVAKKVSAKESLKYFTSRPHGSQLGAWVSQQSQVISSRSILEMKLAEMKQKFKEGKVPLPDFWGGYRIEPTSFEFWQGRQNRLHDRLLYEKQAKGHWKISRLSP</sequence>
<gene>
    <name evidence="5 8" type="primary">pdxH</name>
    <name evidence="8" type="ORF">GCM10011340_19490</name>
</gene>
<feature type="binding site" evidence="5">
    <location>
        <position position="186"/>
    </location>
    <ligand>
        <name>FMN</name>
        <dbReference type="ChEBI" id="CHEBI:58210"/>
    </ligand>
</feature>
<keyword evidence="3 5" id="KW-0288">FMN</keyword>
<dbReference type="EC" id="1.4.3.5" evidence="5"/>
<dbReference type="Proteomes" id="UP000658258">
    <property type="component" value="Unassembled WGS sequence"/>
</dbReference>
<feature type="binding site" evidence="5">
    <location>
        <begin position="77"/>
        <end position="78"/>
    </location>
    <ligand>
        <name>FMN</name>
        <dbReference type="ChEBI" id="CHEBI:58210"/>
    </ligand>
</feature>
<feature type="domain" description="Pyridoxine 5'-phosphate oxidase dimerisation C-terminal" evidence="7">
    <location>
        <begin position="173"/>
        <end position="214"/>
    </location>
</feature>
<dbReference type="InterPro" id="IPR011576">
    <property type="entry name" value="Pyridox_Oxase_N"/>
</dbReference>
<dbReference type="PANTHER" id="PTHR10851">
    <property type="entry name" value="PYRIDOXINE-5-PHOSPHATE OXIDASE"/>
    <property type="match status" value="1"/>
</dbReference>
<dbReference type="PROSITE" id="PS01064">
    <property type="entry name" value="PYRIDOX_OXIDASE"/>
    <property type="match status" value="1"/>
</dbReference>
<dbReference type="HAMAP" id="MF_01629">
    <property type="entry name" value="PdxH"/>
    <property type="match status" value="1"/>
</dbReference>
<dbReference type="InterPro" id="IPR000659">
    <property type="entry name" value="Pyridox_Oxase"/>
</dbReference>
<dbReference type="NCBIfam" id="TIGR00558">
    <property type="entry name" value="pdxH"/>
    <property type="match status" value="1"/>
</dbReference>
<comment type="catalytic activity">
    <reaction evidence="5">
        <text>pyridoxamine 5'-phosphate + O2 + H2O = pyridoxal 5'-phosphate + H2O2 + NH4(+)</text>
        <dbReference type="Rhea" id="RHEA:15817"/>
        <dbReference type="ChEBI" id="CHEBI:15377"/>
        <dbReference type="ChEBI" id="CHEBI:15379"/>
        <dbReference type="ChEBI" id="CHEBI:16240"/>
        <dbReference type="ChEBI" id="CHEBI:28938"/>
        <dbReference type="ChEBI" id="CHEBI:58451"/>
        <dbReference type="ChEBI" id="CHEBI:597326"/>
        <dbReference type="EC" id="1.4.3.5"/>
    </reaction>
</comment>
<comment type="subunit">
    <text evidence="5">Homodimer.</text>
</comment>
<evidence type="ECO:0000256" key="3">
    <source>
        <dbReference type="ARBA" id="ARBA00022643"/>
    </source>
</evidence>
<feature type="binding site" evidence="5">
    <location>
        <position position="132"/>
    </location>
    <ligand>
        <name>substrate</name>
    </ligand>
</feature>
<accession>A0ABQ3I888</accession>
<feature type="binding site" evidence="5">
    <location>
        <begin position="141"/>
        <end position="142"/>
    </location>
    <ligand>
        <name>FMN</name>
        <dbReference type="ChEBI" id="CHEBI:58210"/>
    </ligand>
</feature>
<feature type="binding site" evidence="5">
    <location>
        <position position="84"/>
    </location>
    <ligand>
        <name>FMN</name>
        <dbReference type="ChEBI" id="CHEBI:58210"/>
    </ligand>
</feature>
<dbReference type="SUPFAM" id="SSF50475">
    <property type="entry name" value="FMN-binding split barrel"/>
    <property type="match status" value="1"/>
</dbReference>
<keyword evidence="9" id="KW-1185">Reference proteome</keyword>
<comment type="caution">
    <text evidence="8">The sequence shown here is derived from an EMBL/GenBank/DDBJ whole genome shotgun (WGS) entry which is preliminary data.</text>
</comment>
<evidence type="ECO:0000256" key="5">
    <source>
        <dbReference type="HAMAP-Rule" id="MF_01629"/>
    </source>
</evidence>
<feature type="binding site" evidence="5">
    <location>
        <position position="67"/>
    </location>
    <ligand>
        <name>substrate</name>
    </ligand>
</feature>
<evidence type="ECO:0000313" key="8">
    <source>
        <dbReference type="EMBL" id="GHE64098.1"/>
    </source>
</evidence>
<dbReference type="Gene3D" id="2.30.110.10">
    <property type="entry name" value="Electron Transport, Fmn-binding Protein, Chain A"/>
    <property type="match status" value="1"/>
</dbReference>
<feature type="binding site" evidence="5">
    <location>
        <begin position="192"/>
        <end position="194"/>
    </location>
    <ligand>
        <name>substrate</name>
    </ligand>
</feature>
<proteinExistence type="inferred from homology"/>
<feature type="binding site" evidence="5">
    <location>
        <position position="128"/>
    </location>
    <ligand>
        <name>substrate</name>
    </ligand>
</feature>
<comment type="similarity">
    <text evidence="1 5">Belongs to the pyridoxamine 5'-phosphate oxidase family.</text>
</comment>
<name>A0ABQ3I888_9BACT</name>